<evidence type="ECO:0000313" key="1">
    <source>
        <dbReference type="EMBL" id="SVC11376.1"/>
    </source>
</evidence>
<dbReference type="EMBL" id="UINC01074311">
    <property type="protein sequence ID" value="SVC11376.1"/>
    <property type="molecule type" value="Genomic_DNA"/>
</dbReference>
<accession>A0A382JHS2</accession>
<dbReference type="AlphaFoldDB" id="A0A382JHS2"/>
<protein>
    <submittedName>
        <fullName evidence="1">Uncharacterized protein</fullName>
    </submittedName>
</protein>
<sequence>MKHFIIVSALIINSIFALDIEEKRKIFSYNSEDNNFMADDSTVIDISVPEFISTIENNIVNPDTLYTALLEKIKIYNSHLDEYHSLKKKYDAGTESLDGSGKIIMADKYLIESPKSWYVFGGIIALAPIALYGSIKELFYAEDSTDTWFDNNREEREEFQDKYWKYSLYGMIPGAAICITGYIGSKIKLGHGEKVIKHSEMEEPKLLFFNQDEIEAAIKVYNRLIEP</sequence>
<proteinExistence type="predicted"/>
<name>A0A382JHS2_9ZZZZ</name>
<gene>
    <name evidence="1" type="ORF">METZ01_LOCUS264230</name>
</gene>
<organism evidence="1">
    <name type="scientific">marine metagenome</name>
    <dbReference type="NCBI Taxonomy" id="408172"/>
    <lineage>
        <taxon>unclassified sequences</taxon>
        <taxon>metagenomes</taxon>
        <taxon>ecological metagenomes</taxon>
    </lineage>
</organism>
<reference evidence="1" key="1">
    <citation type="submission" date="2018-05" db="EMBL/GenBank/DDBJ databases">
        <authorList>
            <person name="Lanie J.A."/>
            <person name="Ng W.-L."/>
            <person name="Kazmierczak K.M."/>
            <person name="Andrzejewski T.M."/>
            <person name="Davidsen T.M."/>
            <person name="Wayne K.J."/>
            <person name="Tettelin H."/>
            <person name="Glass J.I."/>
            <person name="Rusch D."/>
            <person name="Podicherti R."/>
            <person name="Tsui H.-C.T."/>
            <person name="Winkler M.E."/>
        </authorList>
    </citation>
    <scope>NUCLEOTIDE SEQUENCE</scope>
</reference>